<evidence type="ECO:0000313" key="1">
    <source>
        <dbReference type="EMBL" id="CAG8622031.1"/>
    </source>
</evidence>
<reference evidence="1" key="1">
    <citation type="submission" date="2021-06" db="EMBL/GenBank/DDBJ databases">
        <authorList>
            <person name="Kallberg Y."/>
            <person name="Tangrot J."/>
            <person name="Rosling A."/>
        </authorList>
    </citation>
    <scope>NUCLEOTIDE SEQUENCE</scope>
    <source>
        <strain evidence="1">IL203A</strain>
    </source>
</reference>
<dbReference type="EMBL" id="CAJVPU010012274">
    <property type="protein sequence ID" value="CAG8622031.1"/>
    <property type="molecule type" value="Genomic_DNA"/>
</dbReference>
<feature type="non-terminal residue" evidence="1">
    <location>
        <position position="55"/>
    </location>
</feature>
<organism evidence="1 2">
    <name type="scientific">Dentiscutata heterogama</name>
    <dbReference type="NCBI Taxonomy" id="1316150"/>
    <lineage>
        <taxon>Eukaryota</taxon>
        <taxon>Fungi</taxon>
        <taxon>Fungi incertae sedis</taxon>
        <taxon>Mucoromycota</taxon>
        <taxon>Glomeromycotina</taxon>
        <taxon>Glomeromycetes</taxon>
        <taxon>Diversisporales</taxon>
        <taxon>Gigasporaceae</taxon>
        <taxon>Dentiscutata</taxon>
    </lineage>
</organism>
<protein>
    <submittedName>
        <fullName evidence="1">10065_t:CDS:1</fullName>
    </submittedName>
</protein>
<name>A0ACA9MZL0_9GLOM</name>
<keyword evidence="2" id="KW-1185">Reference proteome</keyword>
<dbReference type="Proteomes" id="UP000789702">
    <property type="component" value="Unassembled WGS sequence"/>
</dbReference>
<gene>
    <name evidence="1" type="ORF">DHETER_LOCUS8057</name>
</gene>
<evidence type="ECO:0000313" key="2">
    <source>
        <dbReference type="Proteomes" id="UP000789702"/>
    </source>
</evidence>
<proteinExistence type="predicted"/>
<comment type="caution">
    <text evidence="1">The sequence shown here is derived from an EMBL/GenBank/DDBJ whole genome shotgun (WGS) entry which is preliminary data.</text>
</comment>
<sequence length="55" mass="6098">SFSTDTFKYFEPDAAAPDTHLDSSAAPDNNVAFSNNCYATPKNNYYTALENDHYA</sequence>
<feature type="non-terminal residue" evidence="1">
    <location>
        <position position="1"/>
    </location>
</feature>
<accession>A0ACA9MZL0</accession>